<organism evidence="1 2">
    <name type="scientific">Saccharicrinis carchari</name>
    <dbReference type="NCBI Taxonomy" id="1168039"/>
    <lineage>
        <taxon>Bacteria</taxon>
        <taxon>Pseudomonadati</taxon>
        <taxon>Bacteroidota</taxon>
        <taxon>Bacteroidia</taxon>
        <taxon>Marinilabiliales</taxon>
        <taxon>Marinilabiliaceae</taxon>
        <taxon>Saccharicrinis</taxon>
    </lineage>
</organism>
<reference evidence="1 2" key="1">
    <citation type="submission" date="2017-05" db="EMBL/GenBank/DDBJ databases">
        <authorList>
            <person name="Varghese N."/>
            <person name="Submissions S."/>
        </authorList>
    </citation>
    <scope>NUCLEOTIDE SEQUENCE [LARGE SCALE GENOMIC DNA]</scope>
    <source>
        <strain evidence="1 2">DSM 27040</strain>
    </source>
</reference>
<dbReference type="AlphaFoldDB" id="A0A521AMW4"/>
<dbReference type="EMBL" id="FXTB01000001">
    <property type="protein sequence ID" value="SMO36159.1"/>
    <property type="molecule type" value="Genomic_DNA"/>
</dbReference>
<accession>A0A521AMW4</accession>
<protein>
    <submittedName>
        <fullName evidence="1">Uncharacterized protein</fullName>
    </submittedName>
</protein>
<evidence type="ECO:0000313" key="2">
    <source>
        <dbReference type="Proteomes" id="UP000319040"/>
    </source>
</evidence>
<sequence>MRPVYFKVIFISGHPEYLLYAIPVIGRQIIHFIYYSPDKHGIRKLIDPGGLARLKKNIIKSFDNYSAIFKDYIINLILPGFLINKGIL</sequence>
<keyword evidence="2" id="KW-1185">Reference proteome</keyword>
<proteinExistence type="predicted"/>
<evidence type="ECO:0000313" key="1">
    <source>
        <dbReference type="EMBL" id="SMO36159.1"/>
    </source>
</evidence>
<dbReference type="Proteomes" id="UP000319040">
    <property type="component" value="Unassembled WGS sequence"/>
</dbReference>
<gene>
    <name evidence="1" type="ORF">SAMN06265379_101274</name>
</gene>
<name>A0A521AMW4_SACCC</name>